<evidence type="ECO:0000313" key="2">
    <source>
        <dbReference type="EMBL" id="MXO61571.1"/>
    </source>
</evidence>
<evidence type="ECO:0000313" key="3">
    <source>
        <dbReference type="Proteomes" id="UP000445582"/>
    </source>
</evidence>
<accession>A0A844YBI7</accession>
<comment type="caution">
    <text evidence="2">The sequence shown here is derived from an EMBL/GenBank/DDBJ whole genome shotgun (WGS) entry which is preliminary data.</text>
</comment>
<dbReference type="Proteomes" id="UP000445582">
    <property type="component" value="Unassembled WGS sequence"/>
</dbReference>
<dbReference type="EMBL" id="WTYN01000001">
    <property type="protein sequence ID" value="MXO61571.1"/>
    <property type="molecule type" value="Genomic_DNA"/>
</dbReference>
<name>A0A844YBI7_9SPHN</name>
<organism evidence="2 3">
    <name type="scientific">Qipengyuania oceanensis</name>
    <dbReference type="NCBI Taxonomy" id="1463597"/>
    <lineage>
        <taxon>Bacteria</taxon>
        <taxon>Pseudomonadati</taxon>
        <taxon>Pseudomonadota</taxon>
        <taxon>Alphaproteobacteria</taxon>
        <taxon>Sphingomonadales</taxon>
        <taxon>Erythrobacteraceae</taxon>
        <taxon>Qipengyuania</taxon>
    </lineage>
</organism>
<protein>
    <submittedName>
        <fullName evidence="2">Uncharacterized protein</fullName>
    </submittedName>
</protein>
<reference evidence="2 3" key="1">
    <citation type="submission" date="2019-12" db="EMBL/GenBank/DDBJ databases">
        <title>Genomic-based taxomic classification of the family Erythrobacteraceae.</title>
        <authorList>
            <person name="Xu L."/>
        </authorList>
    </citation>
    <scope>NUCLEOTIDE SEQUENCE [LARGE SCALE GENOMIC DNA]</scope>
    <source>
        <strain evidence="2 3">MCCC 1A09965</strain>
    </source>
</reference>
<gene>
    <name evidence="2" type="ORF">GRI48_00970</name>
</gene>
<feature type="region of interest" description="Disordered" evidence="1">
    <location>
        <begin position="28"/>
        <end position="49"/>
    </location>
</feature>
<proteinExistence type="predicted"/>
<sequence>MLFAKSDRPDRVAIRAALSRVPNASISFDPGASQSSEGTSWSASGENGGESDANAWMELLVDGLTFDLVGLAPGPHVSGPPFAFRIDCPADIEIEDFEAIGLAPGPHLAGGANSLVVAKAMAGLAVRLADAVGKVAGFYWLPSRSVTGPSFFATTVNSWIEGGPFPALGLSAFSTDEDGALRSIGLSFFTGQEVVLPVELCSDLASATRLAMRLVHQLVLHGPLEETQVIVGPDGRQLELRPDGSGNLVRVRPI</sequence>
<dbReference type="AlphaFoldDB" id="A0A844YBI7"/>
<keyword evidence="3" id="KW-1185">Reference proteome</keyword>
<evidence type="ECO:0000256" key="1">
    <source>
        <dbReference type="SAM" id="MobiDB-lite"/>
    </source>
</evidence>
<feature type="compositionally biased region" description="Polar residues" evidence="1">
    <location>
        <begin position="28"/>
        <end position="45"/>
    </location>
</feature>